<gene>
    <name evidence="9" type="ORF">C3Y92_10065</name>
</gene>
<dbReference type="Pfam" id="PF03460">
    <property type="entry name" value="NIR_SIR_ferr"/>
    <property type="match status" value="1"/>
</dbReference>
<evidence type="ECO:0000313" key="10">
    <source>
        <dbReference type="Proteomes" id="UP000293296"/>
    </source>
</evidence>
<accession>A0A4V0YQU8</accession>
<evidence type="ECO:0000256" key="4">
    <source>
        <dbReference type="ARBA" id="ARBA00023002"/>
    </source>
</evidence>
<feature type="domain" description="Nitrite/sulphite reductase 4Fe-4S" evidence="7">
    <location>
        <begin position="90"/>
        <end position="218"/>
    </location>
</feature>
<keyword evidence="4" id="KW-0560">Oxidoreductase</keyword>
<dbReference type="InterPro" id="IPR006067">
    <property type="entry name" value="NO2/SO3_Rdtase_4Fe4S_dom"/>
</dbReference>
<dbReference type="AlphaFoldDB" id="A0A4V0YQU8"/>
<dbReference type="InterPro" id="IPR017220">
    <property type="entry name" value="Sulphite_reductase_assimil"/>
</dbReference>
<dbReference type="GO" id="GO:0051539">
    <property type="term" value="F:4 iron, 4 sulfur cluster binding"/>
    <property type="evidence" value="ECO:0007669"/>
    <property type="project" value="UniProtKB-KW"/>
</dbReference>
<dbReference type="PIRSF" id="PIRSF037487">
    <property type="entry name" value="Sulfite_red_assimil"/>
    <property type="match status" value="1"/>
</dbReference>
<dbReference type="Pfam" id="PF01077">
    <property type="entry name" value="NIR_SIR"/>
    <property type="match status" value="1"/>
</dbReference>
<dbReference type="PANTHER" id="PTHR43809">
    <property type="entry name" value="NITRITE REDUCTASE (NADH) LARGE SUBUNIT"/>
    <property type="match status" value="1"/>
</dbReference>
<keyword evidence="5" id="KW-0408">Iron</keyword>
<evidence type="ECO:0000256" key="6">
    <source>
        <dbReference type="ARBA" id="ARBA00023014"/>
    </source>
</evidence>
<dbReference type="Gene3D" id="3.30.413.10">
    <property type="entry name" value="Sulfite Reductase Hemoprotein, domain 1"/>
    <property type="match status" value="1"/>
</dbReference>
<dbReference type="RefSeq" id="WP_129352242.1">
    <property type="nucleotide sequence ID" value="NZ_CP026538.1"/>
</dbReference>
<reference evidence="9 10" key="1">
    <citation type="submission" date="2018-02" db="EMBL/GenBank/DDBJ databases">
        <title>Genome sequence of Desulfovibrio carbinolicus DSM 3852.</title>
        <authorList>
            <person name="Wilbanks E."/>
            <person name="Skennerton C.T."/>
            <person name="Orphan V.J."/>
        </authorList>
    </citation>
    <scope>NUCLEOTIDE SEQUENCE [LARGE SCALE GENOMIC DNA]</scope>
    <source>
        <strain evidence="9 10">DSM 3852</strain>
    </source>
</reference>
<dbReference type="PANTHER" id="PTHR43809:SF1">
    <property type="entry name" value="NITRITE REDUCTASE (NADH) LARGE SUBUNIT"/>
    <property type="match status" value="1"/>
</dbReference>
<evidence type="ECO:0000256" key="1">
    <source>
        <dbReference type="ARBA" id="ARBA00022485"/>
    </source>
</evidence>
<keyword evidence="3" id="KW-0479">Metal-binding</keyword>
<evidence type="ECO:0000313" key="9">
    <source>
        <dbReference type="EMBL" id="QAZ67552.1"/>
    </source>
</evidence>
<dbReference type="KEGG" id="dcb:C3Y92_10065"/>
<feature type="domain" description="Nitrite/Sulfite reductase ferredoxin-like" evidence="8">
    <location>
        <begin position="13"/>
        <end position="75"/>
    </location>
</feature>
<dbReference type="SUPFAM" id="SSF56014">
    <property type="entry name" value="Nitrite and sulphite reductase 4Fe-4S domain-like"/>
    <property type="match status" value="1"/>
</dbReference>
<dbReference type="SUPFAM" id="SSF55124">
    <property type="entry name" value="Nitrite/Sulfite reductase N-terminal domain-like"/>
    <property type="match status" value="1"/>
</dbReference>
<organism evidence="9 10">
    <name type="scientific">Solidesulfovibrio carbinolicus</name>
    <dbReference type="NCBI Taxonomy" id="296842"/>
    <lineage>
        <taxon>Bacteria</taxon>
        <taxon>Pseudomonadati</taxon>
        <taxon>Thermodesulfobacteriota</taxon>
        <taxon>Desulfovibrionia</taxon>
        <taxon>Desulfovibrionales</taxon>
        <taxon>Desulfovibrionaceae</taxon>
        <taxon>Solidesulfovibrio</taxon>
    </lineage>
</organism>
<dbReference type="EMBL" id="CP026538">
    <property type="protein sequence ID" value="QAZ67552.1"/>
    <property type="molecule type" value="Genomic_DNA"/>
</dbReference>
<protein>
    <submittedName>
        <fullName evidence="9">Sulfite reductase, assimilatory-type</fullName>
    </submittedName>
</protein>
<sequence length="220" mass="23610">MSANDAPTGAILQRDQQTYAIVPRTPVGLISPEVLEALNLVVKKYAVPIVKITSGQRLALVGVKAEDVDAIWKDLGTDVGQALELCVHFVQACPGTSVCKFGVQDSLGLGLEMEKLFVGRDLPGKFKLSVSGCPFCCSESFVRDLGVLGKKSGWTVIFGGHPGARPRIGDVVAEDLTKEQVIDLSEKLIGYYAANAKKRERAARFVERLGIEAIKQAVLG</sequence>
<keyword evidence="6" id="KW-0411">Iron-sulfur</keyword>
<keyword evidence="2" id="KW-0349">Heme</keyword>
<evidence type="ECO:0000256" key="3">
    <source>
        <dbReference type="ARBA" id="ARBA00022723"/>
    </source>
</evidence>
<dbReference type="PROSITE" id="PS00365">
    <property type="entry name" value="NIR_SIR"/>
    <property type="match status" value="1"/>
</dbReference>
<evidence type="ECO:0000259" key="8">
    <source>
        <dbReference type="Pfam" id="PF03460"/>
    </source>
</evidence>
<dbReference type="InterPro" id="IPR045854">
    <property type="entry name" value="NO2/SO3_Rdtase_4Fe4S_sf"/>
</dbReference>
<dbReference type="InterPro" id="IPR052034">
    <property type="entry name" value="NasD-like"/>
</dbReference>
<evidence type="ECO:0000256" key="2">
    <source>
        <dbReference type="ARBA" id="ARBA00022617"/>
    </source>
</evidence>
<evidence type="ECO:0000259" key="7">
    <source>
        <dbReference type="Pfam" id="PF01077"/>
    </source>
</evidence>
<name>A0A4V0YQU8_9BACT</name>
<dbReference type="GO" id="GO:0020037">
    <property type="term" value="F:heme binding"/>
    <property type="evidence" value="ECO:0007669"/>
    <property type="project" value="InterPro"/>
</dbReference>
<dbReference type="Gene3D" id="3.90.480.10">
    <property type="entry name" value="Sulfite Reductase Hemoprotein,Domain 2"/>
    <property type="match status" value="1"/>
</dbReference>
<dbReference type="InterPro" id="IPR036136">
    <property type="entry name" value="Nit/Sulf_reduc_fer-like_dom_sf"/>
</dbReference>
<dbReference type="InterPro" id="IPR005117">
    <property type="entry name" value="NiRdtase/SiRdtase_haem-b_fer"/>
</dbReference>
<proteinExistence type="predicted"/>
<dbReference type="Proteomes" id="UP000293296">
    <property type="component" value="Chromosome"/>
</dbReference>
<keyword evidence="1" id="KW-0004">4Fe-4S</keyword>
<dbReference type="OrthoDB" id="9768666at2"/>
<dbReference type="PRINTS" id="PR00397">
    <property type="entry name" value="SIROHAEM"/>
</dbReference>
<evidence type="ECO:0000256" key="5">
    <source>
        <dbReference type="ARBA" id="ARBA00023004"/>
    </source>
</evidence>
<dbReference type="GO" id="GO:0046872">
    <property type="term" value="F:metal ion binding"/>
    <property type="evidence" value="ECO:0007669"/>
    <property type="project" value="UniProtKB-KW"/>
</dbReference>
<keyword evidence="10" id="KW-1185">Reference proteome</keyword>
<dbReference type="GO" id="GO:0016491">
    <property type="term" value="F:oxidoreductase activity"/>
    <property type="evidence" value="ECO:0007669"/>
    <property type="project" value="UniProtKB-KW"/>
</dbReference>
<dbReference type="InterPro" id="IPR006066">
    <property type="entry name" value="NO2/SO3_Rdtase_FeS/sirohaem_BS"/>
</dbReference>